<reference evidence="7 8" key="1">
    <citation type="submission" date="2021-04" db="EMBL/GenBank/DDBJ databases">
        <authorList>
            <person name="Bliznina A."/>
        </authorList>
    </citation>
    <scope>NUCLEOTIDE SEQUENCE [LARGE SCALE GENOMIC DNA]</scope>
</reference>
<keyword evidence="3" id="KW-0833">Ubl conjugation pathway</keyword>
<dbReference type="Proteomes" id="UP001158576">
    <property type="component" value="Chromosome 2"/>
</dbReference>
<keyword evidence="8" id="KW-1185">Reference proteome</keyword>
<evidence type="ECO:0000256" key="3">
    <source>
        <dbReference type="ARBA" id="ARBA00022786"/>
    </source>
</evidence>
<dbReference type="Pfam" id="PF08623">
    <property type="entry name" value="TIP120"/>
    <property type="match status" value="1"/>
</dbReference>
<dbReference type="PANTHER" id="PTHR12696">
    <property type="entry name" value="TIP120"/>
    <property type="match status" value="1"/>
</dbReference>
<accession>A0ABN7TD72</accession>
<evidence type="ECO:0000256" key="1">
    <source>
        <dbReference type="ARBA" id="ARBA00007657"/>
    </source>
</evidence>
<protein>
    <submittedName>
        <fullName evidence="7">Oidioi.mRNA.OKI2018_I69.chr2.g8213.t1.cds</fullName>
    </submittedName>
</protein>
<evidence type="ECO:0000256" key="2">
    <source>
        <dbReference type="ARBA" id="ARBA00022737"/>
    </source>
</evidence>
<dbReference type="InterPro" id="IPR013932">
    <property type="entry name" value="TATA-bd_TIP120"/>
</dbReference>
<dbReference type="Gene3D" id="1.25.10.10">
    <property type="entry name" value="Leucine-rich Repeat Variant"/>
    <property type="match status" value="1"/>
</dbReference>
<gene>
    <name evidence="7" type="ORF">OKIOD_LOCUS16978</name>
</gene>
<keyword evidence="2" id="KW-0677">Repeat</keyword>
<dbReference type="InterPro" id="IPR021133">
    <property type="entry name" value="HEAT_type_2"/>
</dbReference>
<sequence>MTVNYTFATLLEKMQNSDRDIRFMATTDLLLELQKDSFKLDDDSERKLISAIIKVLQDSSGEVQNLAVKCVQRAVERCKEKSQDLIIMELTRMTTVPNSSKDERIREIASLGLKSAVQSLSTSSPIGRKVATSLINTLCERGNNVAVITDALDVLATLIAKQAHHLQALGEPAANAALEYLGHDRQPVRKRAINSLSKIIETSGPALQESVLSRVIELLARGSGLKPDLLKSVLQALGTLTTTRSTQQLKSIIGIVFKIAEDDDDELRESALAALEAVLRKAPGAINNLEQLMEILTKAIQHDPNYCEEFDDDDEEEEEEDDEDQEDYSDDEDVSWKVRRSAAKALNAMISSVSNVDLIMSASGMLLLQRMREREESVLIEIINAFNTFVTLSGPKIDSFFSDPYLFSTQMSRKLNAKNKIAKSIVSTLSLMVENCPKYICEESVQLLPNICKLMKDNSPSVRLEVLSFFAKYAKQVSPEIASAASALIVPTLESAIQDSFYRISAEGLRVLLLLVQKDAACLNSPTVAAALEKLELTDIDQDVKDSAILCAGALLSKNQIPSSSTEKTIRLLAERMSNEMTRMSALKALSQALENSLISSFILKYVSEQILTLSSFLRKSNRQLRTLSLVFLKSLVSNGFRNVDQVLLEVPALITESDLHVAQLAIELASACISAKERENEEITQKCLDLVKSSLLQGKPLIALELYLSQLAKFYPKRYKPTVRQLTDSIYSNKISNRNEIANSAKCLAAFTYSWAFNSQDSVEKAVQPVVEQFMSDVESSKIESVEQFALLALGEIGSKVPLGETVVKHQLKQFSRASESVKMSAAIGIGLVTSGNLAQLIPLLLDTLSSSDSPQISYLTLVSIREATKNASDDALLPFAKDLFARLQEYSGASEEGSRNVLAECLGRLVSVEPSLCNILQEKCKSEDFRIRQTQLATAKNVCHLQQLDIKAFLALLSDPTIPVIKSAIAFMNSEAHNNAEALKRHLSKEVLESLYKETKVRPDLIREVMMGPFKHKIDDGLEIRKAAFECLYSLLDSCHKELDMSILLDNVENGYEDDYDVKLLAYLILLRVIHQSPASLSTRVVKFCEHSKKILNLRVKQDAVKQEAERSEELKRAVVRVVARISNNSADILADSNSTRAYQDTIRLIQNFPELSQFLEQERKSSEQLVFSLTESSAEQMEF</sequence>
<feature type="compositionally biased region" description="Acidic residues" evidence="5">
    <location>
        <begin position="306"/>
        <end position="333"/>
    </location>
</feature>
<organism evidence="7 8">
    <name type="scientific">Oikopleura dioica</name>
    <name type="common">Tunicate</name>
    <dbReference type="NCBI Taxonomy" id="34765"/>
    <lineage>
        <taxon>Eukaryota</taxon>
        <taxon>Metazoa</taxon>
        <taxon>Chordata</taxon>
        <taxon>Tunicata</taxon>
        <taxon>Appendicularia</taxon>
        <taxon>Copelata</taxon>
        <taxon>Oikopleuridae</taxon>
        <taxon>Oikopleura</taxon>
    </lineage>
</organism>
<name>A0ABN7TD72_OIKDI</name>
<comment type="similarity">
    <text evidence="1">Belongs to the CAND family.</text>
</comment>
<dbReference type="PROSITE" id="PS50077">
    <property type="entry name" value="HEAT_REPEAT"/>
    <property type="match status" value="1"/>
</dbReference>
<dbReference type="Pfam" id="PF25782">
    <property type="entry name" value="TPR_CAND1"/>
    <property type="match status" value="1"/>
</dbReference>
<dbReference type="InterPro" id="IPR016024">
    <property type="entry name" value="ARM-type_fold"/>
</dbReference>
<feature type="region of interest" description="Disordered" evidence="5">
    <location>
        <begin position="306"/>
        <end position="334"/>
    </location>
</feature>
<dbReference type="InterPro" id="IPR039852">
    <property type="entry name" value="CAND1/CAND2"/>
</dbReference>
<dbReference type="EMBL" id="OU015567">
    <property type="protein sequence ID" value="CAG5114145.1"/>
    <property type="molecule type" value="Genomic_DNA"/>
</dbReference>
<proteinExistence type="inferred from homology"/>
<evidence type="ECO:0000259" key="6">
    <source>
        <dbReference type="Pfam" id="PF08623"/>
    </source>
</evidence>
<dbReference type="SUPFAM" id="SSF48371">
    <property type="entry name" value="ARM repeat"/>
    <property type="match status" value="1"/>
</dbReference>
<dbReference type="InterPro" id="IPR011989">
    <property type="entry name" value="ARM-like"/>
</dbReference>
<feature type="domain" description="TATA-binding protein interacting (TIP20)" evidence="6">
    <location>
        <begin position="988"/>
        <end position="1148"/>
    </location>
</feature>
<evidence type="ECO:0000256" key="4">
    <source>
        <dbReference type="PROSITE-ProRule" id="PRU00103"/>
    </source>
</evidence>
<feature type="repeat" description="HEAT" evidence="4">
    <location>
        <begin position="447"/>
        <end position="484"/>
    </location>
</feature>
<evidence type="ECO:0000256" key="5">
    <source>
        <dbReference type="SAM" id="MobiDB-lite"/>
    </source>
</evidence>
<evidence type="ECO:0000313" key="8">
    <source>
        <dbReference type="Proteomes" id="UP001158576"/>
    </source>
</evidence>
<evidence type="ECO:0000313" key="7">
    <source>
        <dbReference type="EMBL" id="CAG5114145.1"/>
    </source>
</evidence>